<dbReference type="InterPro" id="IPR006027">
    <property type="entry name" value="NusB_RsmB_TIM44"/>
</dbReference>
<evidence type="ECO:0000313" key="9">
    <source>
        <dbReference type="Proteomes" id="UP001595962"/>
    </source>
</evidence>
<evidence type="ECO:0000256" key="1">
    <source>
        <dbReference type="ARBA" id="ARBA00005952"/>
    </source>
</evidence>
<keyword evidence="2 6" id="KW-0889">Transcription antitermination</keyword>
<keyword evidence="9" id="KW-1185">Reference proteome</keyword>
<keyword evidence="5 6" id="KW-0804">Transcription</keyword>
<name>A0ABV9JK68_9GAMM</name>
<comment type="caution">
    <text evidence="8">The sequence shown here is derived from an EMBL/GenBank/DDBJ whole genome shotgun (WGS) entry which is preliminary data.</text>
</comment>
<dbReference type="NCBIfam" id="TIGR01951">
    <property type="entry name" value="nusB"/>
    <property type="match status" value="1"/>
</dbReference>
<evidence type="ECO:0000313" key="8">
    <source>
        <dbReference type="EMBL" id="MFC4654638.1"/>
    </source>
</evidence>
<dbReference type="RefSeq" id="WP_377332663.1">
    <property type="nucleotide sequence ID" value="NZ_JBHSGB010000006.1"/>
</dbReference>
<dbReference type="InterPro" id="IPR035926">
    <property type="entry name" value="NusB-like_sf"/>
</dbReference>
<keyword evidence="4 6" id="KW-0805">Transcription regulation</keyword>
<evidence type="ECO:0000256" key="2">
    <source>
        <dbReference type="ARBA" id="ARBA00022814"/>
    </source>
</evidence>
<evidence type="ECO:0000256" key="4">
    <source>
        <dbReference type="ARBA" id="ARBA00023015"/>
    </source>
</evidence>
<evidence type="ECO:0000256" key="5">
    <source>
        <dbReference type="ARBA" id="ARBA00023163"/>
    </source>
</evidence>
<dbReference type="CDD" id="cd00619">
    <property type="entry name" value="Terminator_NusB"/>
    <property type="match status" value="1"/>
</dbReference>
<comment type="function">
    <text evidence="6">Involved in transcription antitermination. Required for transcription of ribosomal RNA (rRNA) genes. Binds specifically to the boxA antiterminator sequence of the ribosomal RNA (rrn) operons.</text>
</comment>
<dbReference type="SUPFAM" id="SSF48013">
    <property type="entry name" value="NusB-like"/>
    <property type="match status" value="1"/>
</dbReference>
<dbReference type="PANTHER" id="PTHR11078:SF3">
    <property type="entry name" value="ANTITERMINATION NUSB DOMAIN-CONTAINING PROTEIN"/>
    <property type="match status" value="1"/>
</dbReference>
<gene>
    <name evidence="6 8" type="primary">nusB</name>
    <name evidence="8" type="ORF">ACFO3I_06345</name>
</gene>
<accession>A0ABV9JK68</accession>
<dbReference type="Pfam" id="PF01029">
    <property type="entry name" value="NusB"/>
    <property type="match status" value="1"/>
</dbReference>
<dbReference type="HAMAP" id="MF_00073">
    <property type="entry name" value="NusB"/>
    <property type="match status" value="1"/>
</dbReference>
<dbReference type="Gene3D" id="1.10.940.10">
    <property type="entry name" value="NusB-like"/>
    <property type="match status" value="1"/>
</dbReference>
<keyword evidence="3 6" id="KW-0694">RNA-binding</keyword>
<protein>
    <recommendedName>
        <fullName evidence="6">Transcription antitermination protein NusB</fullName>
    </recommendedName>
    <alternativeName>
        <fullName evidence="6">Antitermination factor NusB</fullName>
    </alternativeName>
</protein>
<feature type="domain" description="NusB/RsmB/TIM44" evidence="7">
    <location>
        <begin position="9"/>
        <end position="132"/>
    </location>
</feature>
<dbReference type="EMBL" id="JBHSGB010000006">
    <property type="protein sequence ID" value="MFC4654638.1"/>
    <property type="molecule type" value="Genomic_DNA"/>
</dbReference>
<proteinExistence type="inferred from homology"/>
<reference evidence="9" key="1">
    <citation type="journal article" date="2019" name="Int. J. Syst. Evol. Microbiol.">
        <title>The Global Catalogue of Microorganisms (GCM) 10K type strain sequencing project: providing services to taxonomists for standard genome sequencing and annotation.</title>
        <authorList>
            <consortium name="The Broad Institute Genomics Platform"/>
            <consortium name="The Broad Institute Genome Sequencing Center for Infectious Disease"/>
            <person name="Wu L."/>
            <person name="Ma J."/>
        </authorList>
    </citation>
    <scope>NUCLEOTIDE SEQUENCE [LARGE SCALE GENOMIC DNA]</scope>
    <source>
        <strain evidence="9">DT28</strain>
    </source>
</reference>
<sequence length="137" mass="15655">MKPNARRLARSLAVQGVYSWQVSKNPVGDIEQQLLLEQNTKHLDVGYFQDLLRGVAVHHGTLDEILKPFLDRPFEEIDLVEKAVLRVSAYELKYRVDVPYKVVINEAIELAKAFAAEDSHKFVNGILDKAVKRLRTE</sequence>
<comment type="similarity">
    <text evidence="1 6">Belongs to the NusB family.</text>
</comment>
<dbReference type="PANTHER" id="PTHR11078">
    <property type="entry name" value="N UTILIZATION SUBSTANCE PROTEIN B-RELATED"/>
    <property type="match status" value="1"/>
</dbReference>
<evidence type="ECO:0000256" key="3">
    <source>
        <dbReference type="ARBA" id="ARBA00022884"/>
    </source>
</evidence>
<dbReference type="InterPro" id="IPR011605">
    <property type="entry name" value="NusB_fam"/>
</dbReference>
<organism evidence="8 9">
    <name type="scientific">Rheinheimera marina</name>
    <dbReference type="NCBI Taxonomy" id="1774958"/>
    <lineage>
        <taxon>Bacteria</taxon>
        <taxon>Pseudomonadati</taxon>
        <taxon>Pseudomonadota</taxon>
        <taxon>Gammaproteobacteria</taxon>
        <taxon>Chromatiales</taxon>
        <taxon>Chromatiaceae</taxon>
        <taxon>Rheinheimera</taxon>
    </lineage>
</organism>
<dbReference type="Proteomes" id="UP001595962">
    <property type="component" value="Unassembled WGS sequence"/>
</dbReference>
<evidence type="ECO:0000256" key="6">
    <source>
        <dbReference type="HAMAP-Rule" id="MF_00073"/>
    </source>
</evidence>
<evidence type="ECO:0000259" key="7">
    <source>
        <dbReference type="Pfam" id="PF01029"/>
    </source>
</evidence>